<proteinExistence type="predicted"/>
<accession>A0A0E0Q7F4</accession>
<reference evidence="1" key="2">
    <citation type="submission" date="2015-06" db="UniProtKB">
        <authorList>
            <consortium name="EnsemblPlants"/>
        </authorList>
    </citation>
    <scope>IDENTIFICATION</scope>
</reference>
<reference evidence="2" key="1">
    <citation type="submission" date="2013-06" db="EMBL/GenBank/DDBJ databases">
        <authorList>
            <person name="Zhao Q."/>
        </authorList>
    </citation>
    <scope>NUCLEOTIDE SEQUENCE</scope>
    <source>
        <strain evidence="2">cv. W1943</strain>
    </source>
</reference>
<dbReference type="AlphaFoldDB" id="A0A0E0Q7F4"/>
<dbReference type="Gramene" id="ORUFI07G12430.1">
    <property type="protein sequence ID" value="ORUFI07G12430.1"/>
    <property type="gene ID" value="ORUFI07G12430"/>
</dbReference>
<keyword evidence="2" id="KW-1185">Reference proteome</keyword>
<organism evidence="1 2">
    <name type="scientific">Oryza rufipogon</name>
    <name type="common">Brownbeard rice</name>
    <name type="synonym">Asian wild rice</name>
    <dbReference type="NCBI Taxonomy" id="4529"/>
    <lineage>
        <taxon>Eukaryota</taxon>
        <taxon>Viridiplantae</taxon>
        <taxon>Streptophyta</taxon>
        <taxon>Embryophyta</taxon>
        <taxon>Tracheophyta</taxon>
        <taxon>Spermatophyta</taxon>
        <taxon>Magnoliopsida</taxon>
        <taxon>Liliopsida</taxon>
        <taxon>Poales</taxon>
        <taxon>Poaceae</taxon>
        <taxon>BOP clade</taxon>
        <taxon>Oryzoideae</taxon>
        <taxon>Oryzeae</taxon>
        <taxon>Oryzinae</taxon>
        <taxon>Oryza</taxon>
    </lineage>
</organism>
<evidence type="ECO:0000313" key="2">
    <source>
        <dbReference type="Proteomes" id="UP000008022"/>
    </source>
</evidence>
<evidence type="ECO:0000313" key="1">
    <source>
        <dbReference type="EnsemblPlants" id="ORUFI07G12430.1"/>
    </source>
</evidence>
<dbReference type="Proteomes" id="UP000008022">
    <property type="component" value="Unassembled WGS sequence"/>
</dbReference>
<dbReference type="HOGENOM" id="CLU_2487348_0_0_1"/>
<protein>
    <submittedName>
        <fullName evidence="1">Uncharacterized protein</fullName>
    </submittedName>
</protein>
<name>A0A0E0Q7F4_ORYRU</name>
<dbReference type="EnsemblPlants" id="ORUFI07G12430.1">
    <property type="protein sequence ID" value="ORUFI07G12430.1"/>
    <property type="gene ID" value="ORUFI07G12430"/>
</dbReference>
<sequence>MPPVGHKVLNMRPEVRLGKALLQFKWPTSLHPIALLCLLSRVWRICNLELQARDIQHTLKEHVMQTQEWQQNVDAQLSNFNNTMQQQ</sequence>